<accession>N1JN55</accession>
<gene>
    <name evidence="1" type="ORF">BGHDH14_bghG005786000001001</name>
</gene>
<comment type="caution">
    <text evidence="1">The sequence shown here is derived from an EMBL/GenBank/DDBJ whole genome shotgun (WGS) entry which is preliminary data.</text>
</comment>
<dbReference type="OrthoDB" id="10339247at2759"/>
<dbReference type="InParanoid" id="N1JN55"/>
<keyword evidence="2" id="KW-1185">Reference proteome</keyword>
<sequence>MNCIFAILLLTSPDTMYNERLVVAHNHAASGYYGVFHPPHKKFPMRNISPEIIVTESNAHEPGTFTKLYCSDTKSVNTILKQVINRLQPAKPRFYPEFNTVKYVTETCLANINSNAKKSIMSKAVPVSMKEIYEQGKCSDSSIVYLATQGLINLKKNHNTGKSDVPASKSVSVVIADSPVPMRNVIHDGYFFPGQIYQPKKQALAWFQGDLHVFELDQELNHWNILTNIYPQDNNGILIINFLSEFMEEFVTLKAQLGSFENPHQNPFLPSSSSHGGVRKISADQFRSIYSSFAFPPFAPEDQTNFLDLTKFYDMKNINPYADSPMARSARFVRPDMDKVFVV</sequence>
<name>N1JN55_BLUG1</name>
<organism evidence="1 2">
    <name type="scientific">Blumeria graminis f. sp. hordei (strain DH14)</name>
    <name type="common">Barley powdery mildew</name>
    <name type="synonym">Oidium monilioides f. sp. hordei</name>
    <dbReference type="NCBI Taxonomy" id="546991"/>
    <lineage>
        <taxon>Eukaryota</taxon>
        <taxon>Fungi</taxon>
        <taxon>Dikarya</taxon>
        <taxon>Ascomycota</taxon>
        <taxon>Pezizomycotina</taxon>
        <taxon>Leotiomycetes</taxon>
        <taxon>Erysiphales</taxon>
        <taxon>Erysiphaceae</taxon>
        <taxon>Blumeria</taxon>
        <taxon>Blumeria hordei</taxon>
    </lineage>
</organism>
<reference evidence="1 2" key="1">
    <citation type="journal article" date="2010" name="Science">
        <title>Genome expansion and gene loss in powdery mildew fungi reveal tradeoffs in extreme parasitism.</title>
        <authorList>
            <person name="Spanu P.D."/>
            <person name="Abbott J.C."/>
            <person name="Amselem J."/>
            <person name="Burgis T.A."/>
            <person name="Soanes D.M."/>
            <person name="Stueber K."/>
            <person name="Ver Loren van Themaat E."/>
            <person name="Brown J.K.M."/>
            <person name="Butcher S.A."/>
            <person name="Gurr S.J."/>
            <person name="Lebrun M.-H."/>
            <person name="Ridout C.J."/>
            <person name="Schulze-Lefert P."/>
            <person name="Talbot N.J."/>
            <person name="Ahmadinejad N."/>
            <person name="Ametz C."/>
            <person name="Barton G.R."/>
            <person name="Benjdia M."/>
            <person name="Bidzinski P."/>
            <person name="Bindschedler L.V."/>
            <person name="Both M."/>
            <person name="Brewer M.T."/>
            <person name="Cadle-Davidson L."/>
            <person name="Cadle-Davidson M.M."/>
            <person name="Collemare J."/>
            <person name="Cramer R."/>
            <person name="Frenkel O."/>
            <person name="Godfrey D."/>
            <person name="Harriman J."/>
            <person name="Hoede C."/>
            <person name="King B.C."/>
            <person name="Klages S."/>
            <person name="Kleemann J."/>
            <person name="Knoll D."/>
            <person name="Koti P.S."/>
            <person name="Kreplak J."/>
            <person name="Lopez-Ruiz F.J."/>
            <person name="Lu X."/>
            <person name="Maekawa T."/>
            <person name="Mahanil S."/>
            <person name="Micali C."/>
            <person name="Milgroom M.G."/>
            <person name="Montana G."/>
            <person name="Noir S."/>
            <person name="O'Connell R.J."/>
            <person name="Oberhaensli S."/>
            <person name="Parlange F."/>
            <person name="Pedersen C."/>
            <person name="Quesneville H."/>
            <person name="Reinhardt R."/>
            <person name="Rott M."/>
            <person name="Sacristan S."/>
            <person name="Schmidt S.M."/>
            <person name="Schoen M."/>
            <person name="Skamnioti P."/>
            <person name="Sommer H."/>
            <person name="Stephens A."/>
            <person name="Takahara H."/>
            <person name="Thordal-Christensen H."/>
            <person name="Vigouroux M."/>
            <person name="Wessling R."/>
            <person name="Wicker T."/>
            <person name="Panstruga R."/>
        </authorList>
    </citation>
    <scope>NUCLEOTIDE SEQUENCE [LARGE SCALE GENOMIC DNA]</scope>
    <source>
        <strain evidence="1">DH14</strain>
    </source>
</reference>
<proteinExistence type="predicted"/>
<evidence type="ECO:0000313" key="1">
    <source>
        <dbReference type="EMBL" id="CCU82080.1"/>
    </source>
</evidence>
<evidence type="ECO:0000313" key="2">
    <source>
        <dbReference type="Proteomes" id="UP000015441"/>
    </source>
</evidence>
<dbReference type="AlphaFoldDB" id="N1JN55"/>
<dbReference type="HOGENOM" id="CLU_808896_0_0_1"/>
<protein>
    <submittedName>
        <fullName evidence="1">Putative effector protein</fullName>
    </submittedName>
</protein>
<dbReference type="EMBL" id="CAUH01005786">
    <property type="protein sequence ID" value="CCU82080.1"/>
    <property type="molecule type" value="Genomic_DNA"/>
</dbReference>
<dbReference type="Proteomes" id="UP000015441">
    <property type="component" value="Unassembled WGS sequence"/>
</dbReference>